<accession>A0A8V0YWL1</accession>
<dbReference type="AlphaFoldDB" id="A0A8V0YWL1"/>
<feature type="region of interest" description="Disordered" evidence="1">
    <location>
        <begin position="1"/>
        <end position="23"/>
    </location>
</feature>
<reference evidence="2" key="2">
    <citation type="submission" date="2025-08" db="UniProtKB">
        <authorList>
            <consortium name="Ensembl"/>
        </authorList>
    </citation>
    <scope>IDENTIFICATION</scope>
    <source>
        <strain evidence="2">broiler</strain>
    </source>
</reference>
<sequence length="72" mass="8123">MGKGMHLVGNPMDGHRHHYQQPPTGDGPPWVLPIWGEGSEHPFNMQKLLVCAISPQRGLWDGWTWWTAALPL</sequence>
<proteinExistence type="predicted"/>
<keyword evidence="3" id="KW-1185">Reference proteome</keyword>
<protein>
    <submittedName>
        <fullName evidence="2">Uncharacterized protein</fullName>
    </submittedName>
</protein>
<reference evidence="2" key="3">
    <citation type="submission" date="2025-09" db="UniProtKB">
        <authorList>
            <consortium name="Ensembl"/>
        </authorList>
    </citation>
    <scope>IDENTIFICATION</scope>
    <source>
        <strain evidence="2">broiler</strain>
    </source>
</reference>
<dbReference type="Ensembl" id="ENSGALT00010038781.1">
    <property type="protein sequence ID" value="ENSGALP00010022426.1"/>
    <property type="gene ID" value="ENSGALG00010016130.1"/>
</dbReference>
<reference evidence="2" key="1">
    <citation type="submission" date="2020-11" db="EMBL/GenBank/DDBJ databases">
        <title>Gallus gallus (Chicken) genome, bGalGal1, GRCg7b, maternal haplotype autosomes + Z &amp; W.</title>
        <authorList>
            <person name="Warren W."/>
            <person name="Formenti G."/>
            <person name="Fedrigo O."/>
            <person name="Haase B."/>
            <person name="Mountcastle J."/>
            <person name="Balacco J."/>
            <person name="Tracey A."/>
            <person name="Schneider V."/>
            <person name="Okimoto R."/>
            <person name="Cheng H."/>
            <person name="Hawken R."/>
            <person name="Howe K."/>
            <person name="Jarvis E.D."/>
        </authorList>
    </citation>
    <scope>NUCLEOTIDE SEQUENCE [LARGE SCALE GENOMIC DNA]</scope>
    <source>
        <strain evidence="2">Broiler</strain>
    </source>
</reference>
<evidence type="ECO:0000313" key="3">
    <source>
        <dbReference type="Proteomes" id="UP000000539"/>
    </source>
</evidence>
<name>A0A8V0YWL1_CHICK</name>
<evidence type="ECO:0000256" key="1">
    <source>
        <dbReference type="SAM" id="MobiDB-lite"/>
    </source>
</evidence>
<evidence type="ECO:0000313" key="2">
    <source>
        <dbReference type="Ensembl" id="ENSGALP00010022426.1"/>
    </source>
</evidence>
<organism evidence="2 3">
    <name type="scientific">Gallus gallus</name>
    <name type="common">Chicken</name>
    <dbReference type="NCBI Taxonomy" id="9031"/>
    <lineage>
        <taxon>Eukaryota</taxon>
        <taxon>Metazoa</taxon>
        <taxon>Chordata</taxon>
        <taxon>Craniata</taxon>
        <taxon>Vertebrata</taxon>
        <taxon>Euteleostomi</taxon>
        <taxon>Archelosauria</taxon>
        <taxon>Archosauria</taxon>
        <taxon>Dinosauria</taxon>
        <taxon>Saurischia</taxon>
        <taxon>Theropoda</taxon>
        <taxon>Coelurosauria</taxon>
        <taxon>Aves</taxon>
        <taxon>Neognathae</taxon>
        <taxon>Galloanserae</taxon>
        <taxon>Galliformes</taxon>
        <taxon>Phasianidae</taxon>
        <taxon>Phasianinae</taxon>
        <taxon>Gallus</taxon>
    </lineage>
</organism>
<dbReference type="Proteomes" id="UP000000539">
    <property type="component" value="Chromosome 10"/>
</dbReference>